<proteinExistence type="predicted"/>
<keyword evidence="4" id="KW-1185">Reference proteome</keyword>
<protein>
    <submittedName>
        <fullName evidence="3">Uncharacterized protein</fullName>
    </submittedName>
</protein>
<comment type="caution">
    <text evidence="3">The sequence shown here is derived from an EMBL/GenBank/DDBJ whole genome shotgun (WGS) entry which is preliminary data.</text>
</comment>
<feature type="region of interest" description="Disordered" evidence="1">
    <location>
        <begin position="1"/>
        <end position="52"/>
    </location>
</feature>
<gene>
    <name evidence="3" type="ORF">DXG03_005537</name>
</gene>
<keyword evidence="2" id="KW-0812">Transmembrane</keyword>
<reference evidence="3" key="1">
    <citation type="submission" date="2020-07" db="EMBL/GenBank/DDBJ databases">
        <authorList>
            <person name="Nieuwenhuis M."/>
            <person name="Van De Peppel L.J.J."/>
        </authorList>
    </citation>
    <scope>NUCLEOTIDE SEQUENCE</scope>
    <source>
        <strain evidence="3">AP01</strain>
        <tissue evidence="3">Mycelium</tissue>
    </source>
</reference>
<dbReference type="EMBL" id="JABCKV010000339">
    <property type="protein sequence ID" value="KAG5641316.1"/>
    <property type="molecule type" value="Genomic_DNA"/>
</dbReference>
<dbReference type="AlphaFoldDB" id="A0A9P7G1M1"/>
<evidence type="ECO:0000313" key="3">
    <source>
        <dbReference type="EMBL" id="KAG5641316.1"/>
    </source>
</evidence>
<dbReference type="Proteomes" id="UP000775547">
    <property type="component" value="Unassembled WGS sequence"/>
</dbReference>
<name>A0A9P7G1M1_9AGAR</name>
<evidence type="ECO:0000256" key="2">
    <source>
        <dbReference type="SAM" id="Phobius"/>
    </source>
</evidence>
<evidence type="ECO:0000313" key="4">
    <source>
        <dbReference type="Proteomes" id="UP000775547"/>
    </source>
</evidence>
<feature type="transmembrane region" description="Helical" evidence="2">
    <location>
        <begin position="61"/>
        <end position="79"/>
    </location>
</feature>
<reference evidence="3" key="2">
    <citation type="submission" date="2021-10" db="EMBL/GenBank/DDBJ databases">
        <title>Phylogenomics reveals ancestral predisposition of the termite-cultivated fungus Termitomyces towards a domesticated lifestyle.</title>
        <authorList>
            <person name="Auxier B."/>
            <person name="Grum-Grzhimaylo A."/>
            <person name="Cardenas M.E."/>
            <person name="Lodge J.D."/>
            <person name="Laessoe T."/>
            <person name="Pedersen O."/>
            <person name="Smith M.E."/>
            <person name="Kuyper T.W."/>
            <person name="Franco-Molano E.A."/>
            <person name="Baroni T.J."/>
            <person name="Aanen D.K."/>
        </authorList>
    </citation>
    <scope>NUCLEOTIDE SEQUENCE</scope>
    <source>
        <strain evidence="3">AP01</strain>
        <tissue evidence="3">Mycelium</tissue>
    </source>
</reference>
<organism evidence="3 4">
    <name type="scientific">Asterophora parasitica</name>
    <dbReference type="NCBI Taxonomy" id="117018"/>
    <lineage>
        <taxon>Eukaryota</taxon>
        <taxon>Fungi</taxon>
        <taxon>Dikarya</taxon>
        <taxon>Basidiomycota</taxon>
        <taxon>Agaricomycotina</taxon>
        <taxon>Agaricomycetes</taxon>
        <taxon>Agaricomycetidae</taxon>
        <taxon>Agaricales</taxon>
        <taxon>Tricholomatineae</taxon>
        <taxon>Lyophyllaceae</taxon>
        <taxon>Asterophora</taxon>
    </lineage>
</organism>
<keyword evidence="2" id="KW-0472">Membrane</keyword>
<keyword evidence="2" id="KW-1133">Transmembrane helix</keyword>
<sequence>MERPPSRTATQPHREEEDDDADKEKYDGGNEGEPPDGDPDGQDNPPKHHPRSQFPHTWRDWLLAIFLMIVVSEFLHLICPTDVKRNRRRLIHFGRTIMATTGRLFERWGNHARMVVTTVALSGRLRMASILRATNRPMHLIAIVKAMALRPHLTKYLDAAMGLLDGPPVSVAVSVLPPGWEHLPKLKSSVTKSSASAIPT</sequence>
<accession>A0A9P7G1M1</accession>
<evidence type="ECO:0000256" key="1">
    <source>
        <dbReference type="SAM" id="MobiDB-lite"/>
    </source>
</evidence>